<dbReference type="InterPro" id="IPR017452">
    <property type="entry name" value="GPCR_Rhodpsn_7TM"/>
</dbReference>
<dbReference type="SMART" id="SM01381">
    <property type="entry name" value="7TM_GPCR_Srsx"/>
    <property type="match status" value="1"/>
</dbReference>
<comment type="subcellular location">
    <subcellularLocation>
        <location evidence="1">Cell membrane</location>
        <topology evidence="1">Multi-pass membrane protein</topology>
    </subcellularLocation>
</comment>
<dbReference type="EMBL" id="CALNXK010000009">
    <property type="protein sequence ID" value="CAH3041167.1"/>
    <property type="molecule type" value="Genomic_DNA"/>
</dbReference>
<feature type="transmembrane region" description="Helical" evidence="10">
    <location>
        <begin position="190"/>
        <end position="214"/>
    </location>
</feature>
<keyword evidence="8" id="KW-0325">Glycoprotein</keyword>
<protein>
    <recommendedName>
        <fullName evidence="11">G-protein coupled receptors family 1 profile domain-containing protein</fullName>
    </recommendedName>
</protein>
<name>A0ABN8N412_9CNID</name>
<feature type="domain" description="G-protein coupled receptors family 1 profile" evidence="11">
    <location>
        <begin position="319"/>
        <end position="637"/>
    </location>
</feature>
<evidence type="ECO:0000313" key="13">
    <source>
        <dbReference type="Proteomes" id="UP001159405"/>
    </source>
</evidence>
<evidence type="ECO:0000313" key="12">
    <source>
        <dbReference type="EMBL" id="CAH3041167.1"/>
    </source>
</evidence>
<feature type="transmembrane region" description="Helical" evidence="10">
    <location>
        <begin position="529"/>
        <end position="553"/>
    </location>
</feature>
<comment type="caution">
    <text evidence="12">The sequence shown here is derived from an EMBL/GenBank/DDBJ whole genome shotgun (WGS) entry which is preliminary data.</text>
</comment>
<feature type="non-terminal residue" evidence="12">
    <location>
        <position position="645"/>
    </location>
</feature>
<feature type="transmembrane region" description="Helical" evidence="10">
    <location>
        <begin position="496"/>
        <end position="523"/>
    </location>
</feature>
<evidence type="ECO:0000256" key="2">
    <source>
        <dbReference type="ARBA" id="ARBA00022475"/>
    </source>
</evidence>
<evidence type="ECO:0000256" key="5">
    <source>
        <dbReference type="ARBA" id="ARBA00023040"/>
    </source>
</evidence>
<feature type="transmembrane region" description="Helical" evidence="10">
    <location>
        <begin position="35"/>
        <end position="54"/>
    </location>
</feature>
<keyword evidence="4 10" id="KW-1133">Transmembrane helix</keyword>
<feature type="transmembrane region" description="Helical" evidence="10">
    <location>
        <begin position="6"/>
        <end position="23"/>
    </location>
</feature>
<feature type="transmembrane region" description="Helical" evidence="10">
    <location>
        <begin position="340"/>
        <end position="361"/>
    </location>
</feature>
<keyword evidence="5" id="KW-0297">G-protein coupled receptor</keyword>
<evidence type="ECO:0000256" key="7">
    <source>
        <dbReference type="ARBA" id="ARBA00023170"/>
    </source>
</evidence>
<feature type="transmembrane region" description="Helical" evidence="10">
    <location>
        <begin position="373"/>
        <end position="397"/>
    </location>
</feature>
<dbReference type="PRINTS" id="PR00237">
    <property type="entry name" value="GPCRRHODOPSN"/>
</dbReference>
<reference evidence="12 13" key="1">
    <citation type="submission" date="2022-05" db="EMBL/GenBank/DDBJ databases">
        <authorList>
            <consortium name="Genoscope - CEA"/>
            <person name="William W."/>
        </authorList>
    </citation>
    <scope>NUCLEOTIDE SEQUENCE [LARGE SCALE GENOMIC DNA]</scope>
</reference>
<feature type="transmembrane region" description="Helical" evidence="10">
    <location>
        <begin position="418"/>
        <end position="441"/>
    </location>
</feature>
<dbReference type="Pfam" id="PF00001">
    <property type="entry name" value="7tm_1"/>
    <property type="match status" value="3"/>
</dbReference>
<sequence>MVVYICEAFLILTGNSLTIYIFFRNRKRLKRTSYLLINLAVADAFVGMVLTLFISADVAIMLEKDVSLTFGETVVALDISATVASLSSLVLISLERMVAILWPLRHRLIKTRYFYVSVGFVWFLSAANVLSNLRLYNDITYDDSYSVFTSVTFVTSLVVITVSYLAIWISVRRNAIPSNDRRSMGQSRKLAKTLFIVTALSIMTSLPYGIIITLKEFSEDFFSFKVQIIMAVQYANSLLNPVIYCFRMPEFKASLKKLFCRQARNLTTTVPKILDLKSSSEQIFSKNCRWVPLRIGTTIKLYIPWMLVYICEAFLILVGNLFTIYIFWSLRKQLKRASYLLINLAVADFFVGIGVVLYIGADIAVLSGKQISLMLVDAIITVDVTATVASLSSLVLISLERMVAILWPFRHRLLKTRYFYFSIGFVWLLSLTNVISLNLRVDSVSSNGYADSIYTSVTFIVSVLVITVAYLAIWISMQRSKIPSNDCKSKEKNRTLAKTLFIVTALSIITCLPYGIIIVLANFSEDCRFSFWVHIIFVAQFANSFLNPIVYCFRMPEFKASLKKLDVVIQAQNRFVGGSERKAAKTIIILLGVAIACWVPFLISLKLLSKNDGRSKWIFYLAQALATCNSSINPYIYCVRSSRYR</sequence>
<keyword evidence="3 10" id="KW-0812">Transmembrane</keyword>
<dbReference type="Proteomes" id="UP001159405">
    <property type="component" value="Unassembled WGS sequence"/>
</dbReference>
<keyword evidence="6 10" id="KW-0472">Membrane</keyword>
<feature type="transmembrane region" description="Helical" evidence="10">
    <location>
        <begin position="453"/>
        <end position="475"/>
    </location>
</feature>
<evidence type="ECO:0000259" key="11">
    <source>
        <dbReference type="PROSITE" id="PS50262"/>
    </source>
</evidence>
<keyword evidence="2" id="KW-1003">Cell membrane</keyword>
<dbReference type="InterPro" id="IPR000276">
    <property type="entry name" value="GPCR_Rhodpsn"/>
</dbReference>
<evidence type="ECO:0000256" key="4">
    <source>
        <dbReference type="ARBA" id="ARBA00022989"/>
    </source>
</evidence>
<keyword evidence="13" id="KW-1185">Reference proteome</keyword>
<evidence type="ECO:0000256" key="8">
    <source>
        <dbReference type="ARBA" id="ARBA00023180"/>
    </source>
</evidence>
<gene>
    <name evidence="12" type="ORF">PLOB_00048090</name>
</gene>
<dbReference type="CDD" id="cd00637">
    <property type="entry name" value="7tm_classA_rhodopsin-like"/>
    <property type="match status" value="2"/>
</dbReference>
<keyword evidence="9" id="KW-0807">Transducer</keyword>
<accession>A0ABN8N412</accession>
<keyword evidence="7" id="KW-0675">Receptor</keyword>
<dbReference type="SUPFAM" id="SSF81321">
    <property type="entry name" value="Family A G protein-coupled receptor-like"/>
    <property type="match status" value="3"/>
</dbReference>
<evidence type="ECO:0000256" key="10">
    <source>
        <dbReference type="SAM" id="Phobius"/>
    </source>
</evidence>
<feature type="transmembrane region" description="Helical" evidence="10">
    <location>
        <begin position="587"/>
        <end position="605"/>
    </location>
</feature>
<organism evidence="12 13">
    <name type="scientific">Porites lobata</name>
    <dbReference type="NCBI Taxonomy" id="104759"/>
    <lineage>
        <taxon>Eukaryota</taxon>
        <taxon>Metazoa</taxon>
        <taxon>Cnidaria</taxon>
        <taxon>Anthozoa</taxon>
        <taxon>Hexacorallia</taxon>
        <taxon>Scleractinia</taxon>
        <taxon>Fungiina</taxon>
        <taxon>Poritidae</taxon>
        <taxon>Porites</taxon>
    </lineage>
</organism>
<feature type="transmembrane region" description="Helical" evidence="10">
    <location>
        <begin position="617"/>
        <end position="639"/>
    </location>
</feature>
<dbReference type="PANTHER" id="PTHR24246">
    <property type="entry name" value="OLFACTORY RECEPTOR AND ADENOSINE RECEPTOR"/>
    <property type="match status" value="1"/>
</dbReference>
<evidence type="ECO:0000256" key="1">
    <source>
        <dbReference type="ARBA" id="ARBA00004651"/>
    </source>
</evidence>
<dbReference type="Gene3D" id="1.20.1070.10">
    <property type="entry name" value="Rhodopsin 7-helix transmembrane proteins"/>
    <property type="match status" value="3"/>
</dbReference>
<dbReference type="PROSITE" id="PS50262">
    <property type="entry name" value="G_PROTEIN_RECEP_F1_2"/>
    <property type="match status" value="2"/>
</dbReference>
<evidence type="ECO:0000256" key="3">
    <source>
        <dbReference type="ARBA" id="ARBA00022692"/>
    </source>
</evidence>
<proteinExistence type="predicted"/>
<feature type="transmembrane region" description="Helical" evidence="10">
    <location>
        <begin position="145"/>
        <end position="169"/>
    </location>
</feature>
<feature type="transmembrane region" description="Helical" evidence="10">
    <location>
        <begin position="113"/>
        <end position="133"/>
    </location>
</feature>
<feature type="transmembrane region" description="Helical" evidence="10">
    <location>
        <begin position="74"/>
        <end position="92"/>
    </location>
</feature>
<dbReference type="PANTHER" id="PTHR24246:SF27">
    <property type="entry name" value="ADENOSINE RECEPTOR, ISOFORM A"/>
    <property type="match status" value="1"/>
</dbReference>
<evidence type="ECO:0000256" key="9">
    <source>
        <dbReference type="ARBA" id="ARBA00023224"/>
    </source>
</evidence>
<feature type="transmembrane region" description="Helical" evidence="10">
    <location>
        <begin position="302"/>
        <end position="328"/>
    </location>
</feature>
<evidence type="ECO:0000256" key="6">
    <source>
        <dbReference type="ARBA" id="ARBA00023136"/>
    </source>
</evidence>
<feature type="domain" description="G-protein coupled receptors family 1 profile" evidence="11">
    <location>
        <begin position="14"/>
        <end position="244"/>
    </location>
</feature>